<sequence length="569" mass="63969">MSSYKDSDHFDTNLAYQRRKHSPRCLIITGVIVTIVVIAAVVVGVVFAVLPHTATSVVTAATPPMGWNTWNRFKCSFTENIVRETVNRMLELRLVRLGYNHIVLDECWQYKRNSSGHIQPDPLRLPNGATGMKTLADYLNSRGLKLGLSTSVGTLTCFRRPGSYSKETIDAATYKSWSVDYVKSADCFTHPGTYSYNNYIAMSRALRQTNQNIAFSVGPTISAQGAKDIAIARQVGNDNVDDFDLMLSIVDRLVEEGLAREAGTGFWNDLGMLQVGNGKMSTSEYRIHMSLWSALKSPLFLGNDLRTMSQAVEDIIQNSDIIAINQDPLGISANLIYSEIPFDGISKVQIVSKMCASTTFSQNFLFDSLRKRIHYYPDSSKCLTMETTYRYVTLRSCKNDTIDVNQQWFINTQTGTIHQENNRGNCITTSTIARSPAKVRSCNERNNTAEYIGPNEWWHPFNDVFYFDGDLTASFSIRNTNNMCASLGAVDDIQIYSGPLSNNNRVAILLNRDVTERSITLRWQDMGVSPGQQYQTRDVWTKSYAGDYKQTYSASVKPHDLVMLYMRAV</sequence>
<keyword evidence="4" id="KW-0732">Signal</keyword>
<dbReference type="InterPro" id="IPR013780">
    <property type="entry name" value="Glyco_hydro_b"/>
</dbReference>
<evidence type="ECO:0000256" key="6">
    <source>
        <dbReference type="ARBA" id="ARBA00023157"/>
    </source>
</evidence>
<reference evidence="10" key="1">
    <citation type="submission" date="2022-03" db="EMBL/GenBank/DDBJ databases">
        <authorList>
            <person name="Martin C."/>
        </authorList>
    </citation>
    <scope>NUCLEOTIDE SEQUENCE</scope>
</reference>
<gene>
    <name evidence="10" type="ORF">OFUS_LOCUS22840</name>
</gene>
<keyword evidence="5 8" id="KW-0378">Hydrolase</keyword>
<dbReference type="PANTHER" id="PTHR11452">
    <property type="entry name" value="ALPHA-GALACTOSIDASE/ALPHA-N-ACETYLGALACTOSAMINIDASE"/>
    <property type="match status" value="1"/>
</dbReference>
<dbReference type="EC" id="3.2.1.-" evidence="8"/>
<name>A0A8J1XJJ3_OWEFU</name>
<keyword evidence="6 8" id="KW-1015">Disulfide bond</keyword>
<comment type="similarity">
    <text evidence="2 8">Belongs to the glycosyl hydrolase 27 family.</text>
</comment>
<comment type="catalytic activity">
    <reaction evidence="1">
        <text>Hydrolysis of terminal, non-reducing alpha-D-galactose residues in alpha-D-galactosides, including galactose oligosaccharides, galactomannans and galactolipids.</text>
        <dbReference type="EC" id="3.2.1.22"/>
    </reaction>
</comment>
<keyword evidence="7 8" id="KW-0326">Glycosidase</keyword>
<dbReference type="PANTHER" id="PTHR11452:SF75">
    <property type="entry name" value="ALPHA-GALACTOSIDASE MEL1"/>
    <property type="match status" value="1"/>
</dbReference>
<dbReference type="InterPro" id="IPR013785">
    <property type="entry name" value="Aldolase_TIM"/>
</dbReference>
<organism evidence="10 11">
    <name type="scientific">Owenia fusiformis</name>
    <name type="common">Polychaete worm</name>
    <dbReference type="NCBI Taxonomy" id="6347"/>
    <lineage>
        <taxon>Eukaryota</taxon>
        <taxon>Metazoa</taxon>
        <taxon>Spiralia</taxon>
        <taxon>Lophotrochozoa</taxon>
        <taxon>Annelida</taxon>
        <taxon>Polychaeta</taxon>
        <taxon>Sedentaria</taxon>
        <taxon>Canalipalpata</taxon>
        <taxon>Sabellida</taxon>
        <taxon>Oweniida</taxon>
        <taxon>Oweniidae</taxon>
        <taxon>Owenia</taxon>
    </lineage>
</organism>
<dbReference type="Proteomes" id="UP000749559">
    <property type="component" value="Unassembled WGS sequence"/>
</dbReference>
<dbReference type="InterPro" id="IPR035992">
    <property type="entry name" value="Ricin_B-like_lectins"/>
</dbReference>
<dbReference type="SUPFAM" id="SSF51011">
    <property type="entry name" value="Glycosyl hydrolase domain"/>
    <property type="match status" value="1"/>
</dbReference>
<dbReference type="FunFam" id="2.60.40.1180:FF:000008">
    <property type="entry name" value="Alpha-galactosidase"/>
    <property type="match status" value="1"/>
</dbReference>
<dbReference type="OrthoDB" id="5795902at2759"/>
<dbReference type="Gene3D" id="3.20.20.70">
    <property type="entry name" value="Aldolase class I"/>
    <property type="match status" value="1"/>
</dbReference>
<proteinExistence type="inferred from homology"/>
<dbReference type="GO" id="GO:0005975">
    <property type="term" value="P:carbohydrate metabolic process"/>
    <property type="evidence" value="ECO:0007669"/>
    <property type="project" value="InterPro"/>
</dbReference>
<evidence type="ECO:0000256" key="5">
    <source>
        <dbReference type="ARBA" id="ARBA00022801"/>
    </source>
</evidence>
<evidence type="ECO:0000313" key="10">
    <source>
        <dbReference type="EMBL" id="CAH1798746.1"/>
    </source>
</evidence>
<dbReference type="Pfam" id="PF16499">
    <property type="entry name" value="Melibiase_2"/>
    <property type="match status" value="1"/>
</dbReference>
<evidence type="ECO:0000256" key="3">
    <source>
        <dbReference type="ARBA" id="ARBA00012755"/>
    </source>
</evidence>
<dbReference type="SUPFAM" id="SSF51445">
    <property type="entry name" value="(Trans)glycosidases"/>
    <property type="match status" value="1"/>
</dbReference>
<dbReference type="GO" id="GO:0004557">
    <property type="term" value="F:alpha-galactosidase activity"/>
    <property type="evidence" value="ECO:0007669"/>
    <property type="project" value="UniProtKB-EC"/>
</dbReference>
<feature type="domain" description="Alpha galactosidase C-terminal" evidence="9">
    <location>
        <begin position="491"/>
        <end position="564"/>
    </location>
</feature>
<evidence type="ECO:0000256" key="2">
    <source>
        <dbReference type="ARBA" id="ARBA00009743"/>
    </source>
</evidence>
<dbReference type="EMBL" id="CAIIXF020000011">
    <property type="protein sequence ID" value="CAH1798746.1"/>
    <property type="molecule type" value="Genomic_DNA"/>
</dbReference>
<protein>
    <recommendedName>
        <fullName evidence="3 8">Alpha-galactosidase</fullName>
        <ecNumber evidence="8">3.2.1.-</ecNumber>
    </recommendedName>
</protein>
<evidence type="ECO:0000313" key="11">
    <source>
        <dbReference type="Proteomes" id="UP000749559"/>
    </source>
</evidence>
<accession>A0A8J1XJJ3</accession>
<dbReference type="PRINTS" id="PR00740">
    <property type="entry name" value="GLHYDRLASE27"/>
</dbReference>
<dbReference type="Pfam" id="PF17801">
    <property type="entry name" value="Melibiase_C"/>
    <property type="match status" value="1"/>
</dbReference>
<evidence type="ECO:0000256" key="1">
    <source>
        <dbReference type="ARBA" id="ARBA00001255"/>
    </source>
</evidence>
<dbReference type="InterPro" id="IPR017853">
    <property type="entry name" value="GH"/>
</dbReference>
<comment type="caution">
    <text evidence="10">The sequence shown here is derived from an EMBL/GenBank/DDBJ whole genome shotgun (WGS) entry which is preliminary data.</text>
</comment>
<comment type="subunit">
    <text evidence="8">Homodimer.</text>
</comment>
<evidence type="ECO:0000256" key="4">
    <source>
        <dbReference type="ARBA" id="ARBA00022729"/>
    </source>
</evidence>
<dbReference type="InterPro" id="IPR041233">
    <property type="entry name" value="Melibiase_C"/>
</dbReference>
<keyword evidence="11" id="KW-1185">Reference proteome</keyword>
<evidence type="ECO:0000256" key="8">
    <source>
        <dbReference type="RuleBase" id="RU361168"/>
    </source>
</evidence>
<dbReference type="InterPro" id="IPR002241">
    <property type="entry name" value="Glyco_hydro_27"/>
</dbReference>
<dbReference type="SUPFAM" id="SSF50370">
    <property type="entry name" value="Ricin B-like lectins"/>
    <property type="match status" value="1"/>
</dbReference>
<evidence type="ECO:0000256" key="7">
    <source>
        <dbReference type="ARBA" id="ARBA00023295"/>
    </source>
</evidence>
<dbReference type="Gene3D" id="2.60.40.1180">
    <property type="entry name" value="Golgi alpha-mannosidase II"/>
    <property type="match status" value="1"/>
</dbReference>
<evidence type="ECO:0000259" key="9">
    <source>
        <dbReference type="Pfam" id="PF17801"/>
    </source>
</evidence>
<dbReference type="Gene3D" id="2.80.10.50">
    <property type="match status" value="1"/>
</dbReference>
<dbReference type="AlphaFoldDB" id="A0A8J1XJJ3"/>
<dbReference type="CDD" id="cd14792">
    <property type="entry name" value="GH27"/>
    <property type="match status" value="1"/>
</dbReference>
<dbReference type="PROSITE" id="PS50231">
    <property type="entry name" value="RICIN_B_LECTIN"/>
    <property type="match status" value="1"/>
</dbReference>